<evidence type="ECO:0000256" key="1">
    <source>
        <dbReference type="SAM" id="MobiDB-lite"/>
    </source>
</evidence>
<accession>A0A8X6JCN2</accession>
<proteinExistence type="predicted"/>
<dbReference type="EMBL" id="BMAV01027368">
    <property type="protein sequence ID" value="GFS58758.1"/>
    <property type="molecule type" value="Genomic_DNA"/>
</dbReference>
<feature type="compositionally biased region" description="Low complexity" evidence="1">
    <location>
        <begin position="63"/>
        <end position="85"/>
    </location>
</feature>
<reference evidence="2" key="1">
    <citation type="submission" date="2020-08" db="EMBL/GenBank/DDBJ databases">
        <title>Multicomponent nature underlies the extraordinary mechanical properties of spider dragline silk.</title>
        <authorList>
            <person name="Kono N."/>
            <person name="Nakamura H."/>
            <person name="Mori M."/>
            <person name="Yoshida Y."/>
            <person name="Ohtoshi R."/>
            <person name="Malay A.D."/>
            <person name="Moran D.A.P."/>
            <person name="Tomita M."/>
            <person name="Numata K."/>
            <person name="Arakawa K."/>
        </authorList>
    </citation>
    <scope>NUCLEOTIDE SEQUENCE</scope>
</reference>
<dbReference type="AlphaFoldDB" id="A0A8X6JCN2"/>
<evidence type="ECO:0000313" key="3">
    <source>
        <dbReference type="Proteomes" id="UP000886998"/>
    </source>
</evidence>
<dbReference type="Proteomes" id="UP000886998">
    <property type="component" value="Unassembled WGS sequence"/>
</dbReference>
<sequence length="85" mass="9396">MELSSGLMRLAAIPPLTTFYCRPAYHPPAGAWPLPTTMDIYIQWSGNPPCGRNLSQIVGKEASSWSSPTHSHPNSNSCPSPWRWT</sequence>
<evidence type="ECO:0000313" key="2">
    <source>
        <dbReference type="EMBL" id="GFS58758.1"/>
    </source>
</evidence>
<protein>
    <submittedName>
        <fullName evidence="2">Uncharacterized protein</fullName>
    </submittedName>
</protein>
<organism evidence="2 3">
    <name type="scientific">Trichonephila inaurata madagascariensis</name>
    <dbReference type="NCBI Taxonomy" id="2747483"/>
    <lineage>
        <taxon>Eukaryota</taxon>
        <taxon>Metazoa</taxon>
        <taxon>Ecdysozoa</taxon>
        <taxon>Arthropoda</taxon>
        <taxon>Chelicerata</taxon>
        <taxon>Arachnida</taxon>
        <taxon>Araneae</taxon>
        <taxon>Araneomorphae</taxon>
        <taxon>Entelegynae</taxon>
        <taxon>Araneoidea</taxon>
        <taxon>Nephilidae</taxon>
        <taxon>Trichonephila</taxon>
        <taxon>Trichonephila inaurata</taxon>
    </lineage>
</organism>
<gene>
    <name evidence="2" type="ORF">TNIN_215711</name>
</gene>
<name>A0A8X6JCN2_9ARAC</name>
<comment type="caution">
    <text evidence="2">The sequence shown here is derived from an EMBL/GenBank/DDBJ whole genome shotgun (WGS) entry which is preliminary data.</text>
</comment>
<feature type="region of interest" description="Disordered" evidence="1">
    <location>
        <begin position="61"/>
        <end position="85"/>
    </location>
</feature>
<keyword evidence="3" id="KW-1185">Reference proteome</keyword>